<keyword evidence="7" id="KW-0695">RNA-directed DNA polymerase</keyword>
<keyword evidence="11" id="KW-0175">Coiled coil</keyword>
<keyword evidence="5" id="KW-0460">Magnesium</keyword>
<proteinExistence type="predicted"/>
<keyword evidence="8" id="KW-0239">DNA-directed DNA polymerase</keyword>
<dbReference type="Gene3D" id="3.30.70.270">
    <property type="match status" value="1"/>
</dbReference>
<dbReference type="InterPro" id="IPR043502">
    <property type="entry name" value="DNA/RNA_pol_sf"/>
</dbReference>
<dbReference type="EMBL" id="JARYMX010000007">
    <property type="protein sequence ID" value="KAJ9541634.1"/>
    <property type="molecule type" value="Genomic_DNA"/>
</dbReference>
<dbReference type="GO" id="GO:0003887">
    <property type="term" value="F:DNA-directed DNA polymerase activity"/>
    <property type="evidence" value="ECO:0007669"/>
    <property type="project" value="UniProtKB-KW"/>
</dbReference>
<evidence type="ECO:0000256" key="9">
    <source>
        <dbReference type="ARBA" id="ARBA00023125"/>
    </source>
</evidence>
<dbReference type="InterPro" id="IPR000953">
    <property type="entry name" value="Chromo/chromo_shadow_dom"/>
</dbReference>
<dbReference type="PANTHER" id="PTHR37984:SF5">
    <property type="entry name" value="PROTEIN NYNRIN-LIKE"/>
    <property type="match status" value="1"/>
</dbReference>
<evidence type="ECO:0000256" key="6">
    <source>
        <dbReference type="ARBA" id="ARBA00022908"/>
    </source>
</evidence>
<keyword evidence="9" id="KW-0238">DNA-binding</keyword>
<dbReference type="FunFam" id="1.10.340.70:FF:000001">
    <property type="entry name" value="Retrovirus-related Pol polyprotein from transposon gypsy-like Protein"/>
    <property type="match status" value="1"/>
</dbReference>
<dbReference type="Pfam" id="PF24626">
    <property type="entry name" value="SH3_Tf2-1"/>
    <property type="match status" value="1"/>
</dbReference>
<dbReference type="SUPFAM" id="SSF53098">
    <property type="entry name" value="Ribonuclease H-like"/>
    <property type="match status" value="1"/>
</dbReference>
<keyword evidence="1" id="KW-0645">Protease</keyword>
<dbReference type="Pfam" id="PF17921">
    <property type="entry name" value="Integrase_H2C2"/>
    <property type="match status" value="1"/>
</dbReference>
<dbReference type="Proteomes" id="UP001172457">
    <property type="component" value="Chromosome 7"/>
</dbReference>
<keyword evidence="6" id="KW-0229">DNA integration</keyword>
<evidence type="ECO:0000256" key="5">
    <source>
        <dbReference type="ARBA" id="ARBA00022842"/>
    </source>
</evidence>
<dbReference type="InterPro" id="IPR056924">
    <property type="entry name" value="SH3_Tf2-1"/>
</dbReference>
<evidence type="ECO:0000256" key="4">
    <source>
        <dbReference type="ARBA" id="ARBA00022801"/>
    </source>
</evidence>
<dbReference type="InterPro" id="IPR016197">
    <property type="entry name" value="Chromo-like_dom_sf"/>
</dbReference>
<dbReference type="SUPFAM" id="SSF54160">
    <property type="entry name" value="Chromo domain-like"/>
    <property type="match status" value="1"/>
</dbReference>
<dbReference type="InterPro" id="IPR043128">
    <property type="entry name" value="Rev_trsase/Diguanyl_cyclase"/>
</dbReference>
<dbReference type="InterPro" id="IPR012337">
    <property type="entry name" value="RNaseH-like_sf"/>
</dbReference>
<keyword evidence="8" id="KW-0548">Nucleotidyltransferase</keyword>
<feature type="domain" description="Chromo" evidence="12">
    <location>
        <begin position="453"/>
        <end position="498"/>
    </location>
</feature>
<dbReference type="Gene3D" id="3.30.420.10">
    <property type="entry name" value="Ribonuclease H-like superfamily/Ribonuclease H"/>
    <property type="match status" value="1"/>
</dbReference>
<dbReference type="GO" id="GO:0006508">
    <property type="term" value="P:proteolysis"/>
    <property type="evidence" value="ECO:0007669"/>
    <property type="project" value="UniProtKB-KW"/>
</dbReference>
<dbReference type="GO" id="GO:0003677">
    <property type="term" value="F:DNA binding"/>
    <property type="evidence" value="ECO:0007669"/>
    <property type="project" value="UniProtKB-KW"/>
</dbReference>
<evidence type="ECO:0000256" key="10">
    <source>
        <dbReference type="ARBA" id="ARBA00023172"/>
    </source>
</evidence>
<evidence type="ECO:0000256" key="2">
    <source>
        <dbReference type="ARBA" id="ARBA00022723"/>
    </source>
</evidence>
<evidence type="ECO:0000313" key="14">
    <source>
        <dbReference type="EMBL" id="KAJ9541634.1"/>
    </source>
</evidence>
<dbReference type="SUPFAM" id="SSF56672">
    <property type="entry name" value="DNA/RNA polymerases"/>
    <property type="match status" value="1"/>
</dbReference>
<dbReference type="InterPro" id="IPR050951">
    <property type="entry name" value="Retrovirus_Pol_polyprotein"/>
</dbReference>
<dbReference type="InterPro" id="IPR041588">
    <property type="entry name" value="Integrase_H2C2"/>
</dbReference>
<dbReference type="PROSITE" id="PS50994">
    <property type="entry name" value="INTEGRASE"/>
    <property type="match status" value="1"/>
</dbReference>
<evidence type="ECO:0000256" key="3">
    <source>
        <dbReference type="ARBA" id="ARBA00022750"/>
    </source>
</evidence>
<dbReference type="InterPro" id="IPR036397">
    <property type="entry name" value="RNaseH_sf"/>
</dbReference>
<evidence type="ECO:0000256" key="1">
    <source>
        <dbReference type="ARBA" id="ARBA00022670"/>
    </source>
</evidence>
<feature type="domain" description="Integrase catalytic" evidence="13">
    <location>
        <begin position="244"/>
        <end position="336"/>
    </location>
</feature>
<dbReference type="GO" id="GO:0015074">
    <property type="term" value="P:DNA integration"/>
    <property type="evidence" value="ECO:0007669"/>
    <property type="project" value="UniProtKB-KW"/>
</dbReference>
<dbReference type="GO" id="GO:0004190">
    <property type="term" value="F:aspartic-type endopeptidase activity"/>
    <property type="evidence" value="ECO:0007669"/>
    <property type="project" value="UniProtKB-KW"/>
</dbReference>
<gene>
    <name evidence="14" type="ORF">OSB04_028140</name>
</gene>
<keyword evidence="15" id="KW-1185">Reference proteome</keyword>
<keyword evidence="2" id="KW-0479">Metal-binding</keyword>
<evidence type="ECO:0000259" key="13">
    <source>
        <dbReference type="PROSITE" id="PS50994"/>
    </source>
</evidence>
<sequence length="745" mass="84488">MSIEYLGHVINGKGVAMDPKKVSAVLEWPVPKHLKGLRGFLGLTGYYRKFVRHYGSIAKPLTDLTKKDAFGWNTDAQTAFETLKKAITTAPVSAFPDFSLPFVVEWRCFWPWYWCSGTQLLEEARADPGIQKIFREVKNDPQAHPGYYKDRLVIPHSSKFIPSLLKEFHTSLTGGHSGSYRTYRRLATNLYWPGMMAAGQEYVKACDICQRFKASLTAPNGLLQPLDILNAVWEHLSMDFIVGLPKSKGYVVQIHHFWQELFRLQGTALRMSSAYHPKSDGQTEVINRCLETYLHCFAIDQPKSWALWIPWAEFWYNSTFHGSTGRSPFEVVYGQKTPTIVKFIPGEIRVEAVGQELRDRDEALKQLKSQLAKAQAIMKEQADKKRRDIHFQIGEWVNVKLKPYRQMSVAQRIHQKLAARFFGPFKIVEKIGSVAYKLDLPPSSNDMLCPDEICAERTIWENGKEVLQWLIRWKGYTMEEATWEEAKSIRSQFPNPSLEDKTLIAGGSNDTDFDNLSHVGPKPKIWKVYSRKPKENRKGEGITHEFASGDLVRNYPGGHPSWDYSQPSIVVRKSKILLMPKVLQIRSRPLCNAHTTRTYVSWDRVLMVTLPLEKMTTRFVGSLYLAIGVGEQMIVNMLLIFKANSEVIINCRLPVGHPHSGNFSGNSNTLATFPATAIPSSPRRLAMQVVRRRMERLAVVGGGDGGHRRHTHLPACRSGDSNTIFFDEVGDASCEEEGEVGDGGW</sequence>
<dbReference type="PROSITE" id="PS50013">
    <property type="entry name" value="CHROMO_2"/>
    <property type="match status" value="1"/>
</dbReference>
<keyword evidence="10" id="KW-0233">DNA recombination</keyword>
<dbReference type="Gene3D" id="1.10.340.70">
    <property type="match status" value="1"/>
</dbReference>
<dbReference type="FunFam" id="3.30.70.270:FF:000020">
    <property type="entry name" value="Transposon Tf2-6 polyprotein-like Protein"/>
    <property type="match status" value="1"/>
</dbReference>
<dbReference type="GO" id="GO:0003964">
    <property type="term" value="F:RNA-directed DNA polymerase activity"/>
    <property type="evidence" value="ECO:0007669"/>
    <property type="project" value="UniProtKB-KW"/>
</dbReference>
<keyword evidence="3" id="KW-0064">Aspartyl protease</keyword>
<protein>
    <submittedName>
        <fullName evidence="14">Uncharacterized protein</fullName>
    </submittedName>
</protein>
<dbReference type="GO" id="GO:0006310">
    <property type="term" value="P:DNA recombination"/>
    <property type="evidence" value="ECO:0007669"/>
    <property type="project" value="UniProtKB-KW"/>
</dbReference>
<dbReference type="PANTHER" id="PTHR37984">
    <property type="entry name" value="PROTEIN CBG26694"/>
    <property type="match status" value="1"/>
</dbReference>
<feature type="coiled-coil region" evidence="11">
    <location>
        <begin position="357"/>
        <end position="384"/>
    </location>
</feature>
<dbReference type="InterPro" id="IPR001584">
    <property type="entry name" value="Integrase_cat-core"/>
</dbReference>
<evidence type="ECO:0000256" key="8">
    <source>
        <dbReference type="ARBA" id="ARBA00022932"/>
    </source>
</evidence>
<evidence type="ECO:0000313" key="15">
    <source>
        <dbReference type="Proteomes" id="UP001172457"/>
    </source>
</evidence>
<evidence type="ECO:0000259" key="12">
    <source>
        <dbReference type="PROSITE" id="PS50013"/>
    </source>
</evidence>
<evidence type="ECO:0000256" key="11">
    <source>
        <dbReference type="SAM" id="Coils"/>
    </source>
</evidence>
<dbReference type="GO" id="GO:0046872">
    <property type="term" value="F:metal ion binding"/>
    <property type="evidence" value="ECO:0007669"/>
    <property type="project" value="UniProtKB-KW"/>
</dbReference>
<dbReference type="Gene3D" id="2.40.50.40">
    <property type="match status" value="1"/>
</dbReference>
<name>A0AA38SEY7_9ASTR</name>
<accession>A0AA38SEY7</accession>
<keyword evidence="8" id="KW-0808">Transferase</keyword>
<organism evidence="14 15">
    <name type="scientific">Centaurea solstitialis</name>
    <name type="common">yellow star-thistle</name>
    <dbReference type="NCBI Taxonomy" id="347529"/>
    <lineage>
        <taxon>Eukaryota</taxon>
        <taxon>Viridiplantae</taxon>
        <taxon>Streptophyta</taxon>
        <taxon>Embryophyta</taxon>
        <taxon>Tracheophyta</taxon>
        <taxon>Spermatophyta</taxon>
        <taxon>Magnoliopsida</taxon>
        <taxon>eudicotyledons</taxon>
        <taxon>Gunneridae</taxon>
        <taxon>Pentapetalae</taxon>
        <taxon>asterids</taxon>
        <taxon>campanulids</taxon>
        <taxon>Asterales</taxon>
        <taxon>Asteraceae</taxon>
        <taxon>Carduoideae</taxon>
        <taxon>Cardueae</taxon>
        <taxon>Centaureinae</taxon>
        <taxon>Centaurea</taxon>
    </lineage>
</organism>
<comment type="caution">
    <text evidence="14">The sequence shown here is derived from an EMBL/GenBank/DDBJ whole genome shotgun (WGS) entry which is preliminary data.</text>
</comment>
<dbReference type="AlphaFoldDB" id="A0AA38SEY7"/>
<reference evidence="14" key="1">
    <citation type="submission" date="2023-03" db="EMBL/GenBank/DDBJ databases">
        <title>Chromosome-scale reference genome and RAD-based genetic map of yellow starthistle (Centaurea solstitialis) reveal putative structural variation and QTLs associated with invader traits.</title>
        <authorList>
            <person name="Reatini B."/>
            <person name="Cang F.A."/>
            <person name="Jiang Q."/>
            <person name="Mckibben M.T.W."/>
            <person name="Barker M.S."/>
            <person name="Rieseberg L.H."/>
            <person name="Dlugosch K.M."/>
        </authorList>
    </citation>
    <scope>NUCLEOTIDE SEQUENCE</scope>
    <source>
        <strain evidence="14">CAN-66</strain>
        <tissue evidence="14">Leaf</tissue>
    </source>
</reference>
<evidence type="ECO:0000256" key="7">
    <source>
        <dbReference type="ARBA" id="ARBA00022918"/>
    </source>
</evidence>
<keyword evidence="4" id="KW-0378">Hydrolase</keyword>